<sequence>MDQVHWWLAALAFGLGMVLTLVLMVQPANEQVPVGTSRTRTGGSGAQPHRPTAKKPAPAHKATAPRTNKKAVTKDSPPKKAPARNQLSTTTIADAKESARERISVAKASPTMQARTLPFAPYGRGSARAGPDGGGPAGWLVKGRSDTRLYYTPDDPAYDSIVAQVWFRDEAAAARAFFTPWAKSARRK</sequence>
<accession>A0A7I7MK30</accession>
<dbReference type="Proteomes" id="UP000467236">
    <property type="component" value="Chromosome"/>
</dbReference>
<organism evidence="3 4">
    <name type="scientific">Mycobacterium shinjukuense</name>
    <dbReference type="NCBI Taxonomy" id="398694"/>
    <lineage>
        <taxon>Bacteria</taxon>
        <taxon>Bacillati</taxon>
        <taxon>Actinomycetota</taxon>
        <taxon>Actinomycetes</taxon>
        <taxon>Mycobacteriales</taxon>
        <taxon>Mycobacteriaceae</taxon>
        <taxon>Mycobacterium</taxon>
    </lineage>
</organism>
<feature type="compositionally biased region" description="Low complexity" evidence="1">
    <location>
        <begin position="48"/>
        <end position="66"/>
    </location>
</feature>
<proteinExistence type="predicted"/>
<evidence type="ECO:0000256" key="2">
    <source>
        <dbReference type="SAM" id="Phobius"/>
    </source>
</evidence>
<evidence type="ECO:0000256" key="1">
    <source>
        <dbReference type="SAM" id="MobiDB-lite"/>
    </source>
</evidence>
<keyword evidence="2" id="KW-0812">Transmembrane</keyword>
<gene>
    <name evidence="3" type="primary">arfC</name>
    <name evidence="3" type="ORF">MSHI_00630</name>
</gene>
<keyword evidence="2" id="KW-1133">Transmembrane helix</keyword>
<keyword evidence="2" id="KW-0472">Membrane</keyword>
<keyword evidence="4" id="KW-1185">Reference proteome</keyword>
<protein>
    <submittedName>
        <fullName evidence="3">Putative membrane protein ArfC</fullName>
    </submittedName>
</protein>
<evidence type="ECO:0000313" key="3">
    <source>
        <dbReference type="EMBL" id="BBX72157.1"/>
    </source>
</evidence>
<dbReference type="EMBL" id="AP022575">
    <property type="protein sequence ID" value="BBX72157.1"/>
    <property type="molecule type" value="Genomic_DNA"/>
</dbReference>
<evidence type="ECO:0000313" key="4">
    <source>
        <dbReference type="Proteomes" id="UP000467236"/>
    </source>
</evidence>
<dbReference type="AlphaFoldDB" id="A0A7I7MK30"/>
<name>A0A7I7MK30_9MYCO</name>
<feature type="region of interest" description="Disordered" evidence="1">
    <location>
        <begin position="32"/>
        <end position="92"/>
    </location>
</feature>
<dbReference type="OrthoDB" id="4871889at2"/>
<dbReference type="KEGG" id="mshj:MSHI_00630"/>
<reference evidence="3 4" key="1">
    <citation type="journal article" date="2019" name="Emerg. Microbes Infect.">
        <title>Comprehensive subspecies identification of 175 nontuberculous mycobacteria species based on 7547 genomic profiles.</title>
        <authorList>
            <person name="Matsumoto Y."/>
            <person name="Kinjo T."/>
            <person name="Motooka D."/>
            <person name="Nabeya D."/>
            <person name="Jung N."/>
            <person name="Uechi K."/>
            <person name="Horii T."/>
            <person name="Iida T."/>
            <person name="Fujita J."/>
            <person name="Nakamura S."/>
        </authorList>
    </citation>
    <scope>NUCLEOTIDE SEQUENCE [LARGE SCALE GENOMIC DNA]</scope>
    <source>
        <strain evidence="3 4">JCM 14233</strain>
    </source>
</reference>
<feature type="transmembrane region" description="Helical" evidence="2">
    <location>
        <begin position="6"/>
        <end position="25"/>
    </location>
</feature>
<dbReference type="RefSeq" id="WP_083050195.1">
    <property type="nucleotide sequence ID" value="NZ_AP022575.1"/>
</dbReference>